<dbReference type="EMBL" id="LYDR01000071">
    <property type="protein sequence ID" value="ODA32105.1"/>
    <property type="molecule type" value="Genomic_DNA"/>
</dbReference>
<dbReference type="PANTHER" id="PTHR30272">
    <property type="entry name" value="3-HYDROXYACYL-[ACYL-CARRIER-PROTEIN] DEHYDRATASE"/>
    <property type="match status" value="1"/>
</dbReference>
<comment type="caution">
    <text evidence="2">The sequence shown here is derived from an EMBL/GenBank/DDBJ whole genome shotgun (WGS) entry which is preliminary data.</text>
</comment>
<evidence type="ECO:0000313" key="2">
    <source>
        <dbReference type="EMBL" id="ODA32105.1"/>
    </source>
</evidence>
<dbReference type="AlphaFoldDB" id="A0A1C3EFT3"/>
<sequence length="167" mass="18400">MRFQLIDRITSLVPNESITAVKNVSIAEEYLADHFPGFPVLPGVFMLEALTQTGAWLMRASTDFSYSTILLKETRALKYNAFVAPGDQLQLSMKVKKIGPQHWEFAGSGVLASTQESAVSARIVLTQFNVADRDPSARASDEARIAWLRQLFPTLWSAAPAGQELVS</sequence>
<dbReference type="Proteomes" id="UP000094828">
    <property type="component" value="Unassembled WGS sequence"/>
</dbReference>
<organism evidence="2 3">
    <name type="scientific">Planctopirus hydrillae</name>
    <dbReference type="NCBI Taxonomy" id="1841610"/>
    <lineage>
        <taxon>Bacteria</taxon>
        <taxon>Pseudomonadati</taxon>
        <taxon>Planctomycetota</taxon>
        <taxon>Planctomycetia</taxon>
        <taxon>Planctomycetales</taxon>
        <taxon>Planctomycetaceae</taxon>
        <taxon>Planctopirus</taxon>
    </lineage>
</organism>
<dbReference type="CDD" id="cd01288">
    <property type="entry name" value="FabZ"/>
    <property type="match status" value="1"/>
</dbReference>
<dbReference type="SUPFAM" id="SSF54637">
    <property type="entry name" value="Thioesterase/thiol ester dehydrase-isomerase"/>
    <property type="match status" value="1"/>
</dbReference>
<proteinExistence type="predicted"/>
<dbReference type="InterPro" id="IPR029069">
    <property type="entry name" value="HotDog_dom_sf"/>
</dbReference>
<dbReference type="Gene3D" id="3.10.129.10">
    <property type="entry name" value="Hotdog Thioesterase"/>
    <property type="match status" value="1"/>
</dbReference>
<name>A0A1C3EFT3_9PLAN</name>
<dbReference type="Pfam" id="PF07977">
    <property type="entry name" value="FabA"/>
    <property type="match status" value="1"/>
</dbReference>
<reference evidence="2 3" key="1">
    <citation type="submission" date="2016-05" db="EMBL/GenBank/DDBJ databases">
        <title>Genomic and physiological characterization of Planctopirus sp. isolated from fresh water lake.</title>
        <authorList>
            <person name="Subhash Y."/>
            <person name="Ramana C."/>
        </authorList>
    </citation>
    <scope>NUCLEOTIDE SEQUENCE [LARGE SCALE GENOMIC DNA]</scope>
    <source>
        <strain evidence="2 3">JC280</strain>
    </source>
</reference>
<keyword evidence="3" id="KW-1185">Reference proteome</keyword>
<accession>A0A1C3EFT3</accession>
<evidence type="ECO:0000313" key="3">
    <source>
        <dbReference type="Proteomes" id="UP000094828"/>
    </source>
</evidence>
<gene>
    <name evidence="2" type="ORF">A6X21_21570</name>
</gene>
<keyword evidence="1" id="KW-0456">Lyase</keyword>
<dbReference type="GO" id="GO:0016829">
    <property type="term" value="F:lyase activity"/>
    <property type="evidence" value="ECO:0007669"/>
    <property type="project" value="UniProtKB-KW"/>
</dbReference>
<evidence type="ECO:0000256" key="1">
    <source>
        <dbReference type="ARBA" id="ARBA00023239"/>
    </source>
</evidence>
<protein>
    <submittedName>
        <fullName evidence="2">Beta-hydroxyacyl-ACP dehydratase</fullName>
    </submittedName>
</protein>
<dbReference type="STRING" id="1841610.A6X21_21570"/>
<dbReference type="InterPro" id="IPR013114">
    <property type="entry name" value="FabA_FabZ"/>
</dbReference>
<dbReference type="PANTHER" id="PTHR30272:SF1">
    <property type="entry name" value="3-HYDROXYACYL-[ACYL-CARRIER-PROTEIN] DEHYDRATASE"/>
    <property type="match status" value="1"/>
</dbReference>
<dbReference type="RefSeq" id="WP_068847639.1">
    <property type="nucleotide sequence ID" value="NZ_LYDR01000071.1"/>
</dbReference>
<dbReference type="OrthoDB" id="9787658at2"/>